<dbReference type="PANTHER" id="PTHR14363">
    <property type="entry name" value="HEPARANASE-RELATED"/>
    <property type="match status" value="1"/>
</dbReference>
<organism evidence="4 5">
    <name type="scientific">Cynara cardunculus var. scolymus</name>
    <name type="common">Globe artichoke</name>
    <name type="synonym">Cynara scolymus</name>
    <dbReference type="NCBI Taxonomy" id="59895"/>
    <lineage>
        <taxon>Eukaryota</taxon>
        <taxon>Viridiplantae</taxon>
        <taxon>Streptophyta</taxon>
        <taxon>Embryophyta</taxon>
        <taxon>Tracheophyta</taxon>
        <taxon>Spermatophyta</taxon>
        <taxon>Magnoliopsida</taxon>
        <taxon>eudicotyledons</taxon>
        <taxon>Gunneridae</taxon>
        <taxon>Pentapetalae</taxon>
        <taxon>asterids</taxon>
        <taxon>campanulids</taxon>
        <taxon>Asterales</taxon>
        <taxon>Asteraceae</taxon>
        <taxon>Carduoideae</taxon>
        <taxon>Cardueae</taxon>
        <taxon>Carduinae</taxon>
        <taxon>Cynara</taxon>
    </lineage>
</organism>
<dbReference type="GO" id="GO:0004566">
    <property type="term" value="F:beta-glucuronidase activity"/>
    <property type="evidence" value="ECO:0007669"/>
    <property type="project" value="TreeGrafter"/>
</dbReference>
<accession>A0A103Y110</accession>
<dbReference type="GO" id="GO:0009505">
    <property type="term" value="C:plant-type cell wall"/>
    <property type="evidence" value="ECO:0007669"/>
    <property type="project" value="TreeGrafter"/>
</dbReference>
<sequence length="446" mass="50245">MGYLLIEMGVCLSMLLMMICVDSQSNERSLWIDGEHKIAETDSDFICATMDWWPPEKCDYGVCSWDHSSLLNVDLNNKIFKNAIKAFSPLKIRLGGTLQDDVIYQTQNHQEPCNPFIKNTSELFGFTKGCLPSSRWDELNTFFQETGAVVTFGLNVLMGKTVLANGSTVGAWDSTNAQTLMRYTVQKNYTIYGWELGNELSGNGIGASVSASQYAIDTMNLQTVVHRVYKDIEAKPLIIAPGGFFNPSWFKEFLAKTPETLNVISHHIYNLGAGVDQNLTEKILDPSYLDGVADTFKKLELTINTSASYASAWKGITVLLMNLDNSTSFDVKLSVNSTWRLHKHRSHTHRHHHHHRHHTTKHAHETKTGGKRIRIRTRQEYHLTAKDGNLHSQVMMLNGKELTINESGDIPSLEPLYTNSSEPITVAPYSIVFAHIPHFTLRACKR</sequence>
<dbReference type="OMA" id="CSWDHSS"/>
<keyword evidence="4" id="KW-0378">Hydrolase</keyword>
<dbReference type="GO" id="GO:0016020">
    <property type="term" value="C:membrane"/>
    <property type="evidence" value="ECO:0007669"/>
    <property type="project" value="InterPro"/>
</dbReference>
<name>A0A103Y110_CYNCS</name>
<dbReference type="Proteomes" id="UP000243975">
    <property type="component" value="Unassembled WGS sequence"/>
</dbReference>
<evidence type="ECO:0000256" key="3">
    <source>
        <dbReference type="SAM" id="SignalP"/>
    </source>
</evidence>
<feature type="compositionally biased region" description="Basic residues" evidence="2">
    <location>
        <begin position="346"/>
        <end position="361"/>
    </location>
</feature>
<dbReference type="Gene3D" id="3.20.20.80">
    <property type="entry name" value="Glycosidases"/>
    <property type="match status" value="1"/>
</dbReference>
<evidence type="ECO:0000313" key="4">
    <source>
        <dbReference type="EMBL" id="KVI00520.1"/>
    </source>
</evidence>
<feature type="chain" id="PRO_5007119280" evidence="3">
    <location>
        <begin position="24"/>
        <end position="446"/>
    </location>
</feature>
<feature type="region of interest" description="Disordered" evidence="2">
    <location>
        <begin position="346"/>
        <end position="370"/>
    </location>
</feature>
<reference evidence="4 5" key="1">
    <citation type="journal article" date="2016" name="Sci. Rep.">
        <title>The genome sequence of the outbreeding globe artichoke constructed de novo incorporating a phase-aware low-pass sequencing strategy of F1 progeny.</title>
        <authorList>
            <person name="Scaglione D."/>
            <person name="Reyes-Chin-Wo S."/>
            <person name="Acquadro A."/>
            <person name="Froenicke L."/>
            <person name="Portis E."/>
            <person name="Beitel C."/>
            <person name="Tirone M."/>
            <person name="Mauro R."/>
            <person name="Lo Monaco A."/>
            <person name="Mauromicale G."/>
            <person name="Faccioli P."/>
            <person name="Cattivelli L."/>
            <person name="Rieseberg L."/>
            <person name="Michelmore R."/>
            <person name="Lanteri S."/>
        </authorList>
    </citation>
    <scope>NUCLEOTIDE SEQUENCE [LARGE SCALE GENOMIC DNA]</scope>
    <source>
        <strain evidence="4">2C</strain>
    </source>
</reference>
<keyword evidence="3" id="KW-0732">Signal</keyword>
<proteinExistence type="inferred from homology"/>
<dbReference type="SUPFAM" id="SSF51445">
    <property type="entry name" value="(Trans)glycosidases"/>
    <property type="match status" value="1"/>
</dbReference>
<dbReference type="InterPro" id="IPR017853">
    <property type="entry name" value="GH"/>
</dbReference>
<keyword evidence="5" id="KW-1185">Reference proteome</keyword>
<dbReference type="EMBL" id="LEKV01003382">
    <property type="protein sequence ID" value="KVI00520.1"/>
    <property type="molecule type" value="Genomic_DNA"/>
</dbReference>
<protein>
    <submittedName>
        <fullName evidence="4">Glycoside hydrolase, catalytic domain-containing protein</fullName>
    </submittedName>
</protein>
<dbReference type="PANTHER" id="PTHR14363:SF17">
    <property type="entry name" value="HEPARANASE-LIKE PROTEIN 3"/>
    <property type="match status" value="1"/>
</dbReference>
<comment type="caution">
    <text evidence="4">The sequence shown here is derived from an EMBL/GenBank/DDBJ whole genome shotgun (WGS) entry which is preliminary data.</text>
</comment>
<evidence type="ECO:0000256" key="2">
    <source>
        <dbReference type="SAM" id="MobiDB-lite"/>
    </source>
</evidence>
<evidence type="ECO:0000313" key="5">
    <source>
        <dbReference type="Proteomes" id="UP000243975"/>
    </source>
</evidence>
<gene>
    <name evidence="4" type="ORF">Ccrd_021235</name>
</gene>
<feature type="signal peptide" evidence="3">
    <location>
        <begin position="1"/>
        <end position="23"/>
    </location>
</feature>
<dbReference type="InterPro" id="IPR005199">
    <property type="entry name" value="Glyco_hydro_79"/>
</dbReference>
<evidence type="ECO:0000256" key="1">
    <source>
        <dbReference type="ARBA" id="ARBA00009800"/>
    </source>
</evidence>
<dbReference type="Pfam" id="PF03662">
    <property type="entry name" value="Glyco_hydro_79n"/>
    <property type="match status" value="1"/>
</dbReference>
<dbReference type="AlphaFoldDB" id="A0A103Y110"/>
<dbReference type="Gramene" id="KVI00520">
    <property type="protein sequence ID" value="KVI00520"/>
    <property type="gene ID" value="Ccrd_021235"/>
</dbReference>
<comment type="similarity">
    <text evidence="1">Belongs to the glycosyl hydrolase 79 family.</text>
</comment>